<organism evidence="1">
    <name type="scientific">Siphoviridae sp. ctKNZ79</name>
    <dbReference type="NCBI Taxonomy" id="2825440"/>
    <lineage>
        <taxon>Viruses</taxon>
        <taxon>Duplodnaviria</taxon>
        <taxon>Heunggongvirae</taxon>
        <taxon>Uroviricota</taxon>
        <taxon>Caudoviricetes</taxon>
    </lineage>
</organism>
<reference evidence="1" key="1">
    <citation type="journal article" date="2021" name="Proc. Natl. Acad. Sci. U.S.A.">
        <title>A Catalog of Tens of Thousands of Viruses from Human Metagenomes Reveals Hidden Associations with Chronic Diseases.</title>
        <authorList>
            <person name="Tisza M.J."/>
            <person name="Buck C.B."/>
        </authorList>
    </citation>
    <scope>NUCLEOTIDE SEQUENCE</scope>
    <source>
        <strain evidence="1">CtKNZ79</strain>
    </source>
</reference>
<evidence type="ECO:0000313" key="1">
    <source>
        <dbReference type="EMBL" id="DAF91162.1"/>
    </source>
</evidence>
<proteinExistence type="predicted"/>
<dbReference type="EMBL" id="BK016045">
    <property type="protein sequence ID" value="DAF91162.1"/>
    <property type="molecule type" value="Genomic_DNA"/>
</dbReference>
<sequence length="107" mass="12144">MDAAKYLREQARMCAEHASCKGCPIGHGECRTMEAQEPEKIVAIVEKWAKENPVETRQSVFLERYPDANVYADGVLGICPQLIIKNYGCDGECKECRKRYWSREVSG</sequence>
<name>A0A8S5U9U8_9CAUD</name>
<accession>A0A8S5U9U8</accession>
<protein>
    <submittedName>
        <fullName evidence="1">Uncharacterized protein</fullName>
    </submittedName>
</protein>